<dbReference type="GeneID" id="103711538"/>
<gene>
    <name evidence="3" type="primary">LOC103711538</name>
</gene>
<feature type="compositionally biased region" description="Pro residues" evidence="1">
    <location>
        <begin position="39"/>
        <end position="54"/>
    </location>
</feature>
<feature type="compositionally biased region" description="Low complexity" evidence="1">
    <location>
        <begin position="55"/>
        <end position="66"/>
    </location>
</feature>
<feature type="compositionally biased region" description="Basic and acidic residues" evidence="1">
    <location>
        <begin position="267"/>
        <end position="279"/>
    </location>
</feature>
<dbReference type="Proteomes" id="UP000228380">
    <property type="component" value="Chromosome 15"/>
</dbReference>
<evidence type="ECO:0008006" key="4">
    <source>
        <dbReference type="Google" id="ProtNLM"/>
    </source>
</evidence>
<feature type="compositionally biased region" description="Polar residues" evidence="1">
    <location>
        <begin position="342"/>
        <end position="353"/>
    </location>
</feature>
<organism evidence="2 3">
    <name type="scientific">Phoenix dactylifera</name>
    <name type="common">Date palm</name>
    <dbReference type="NCBI Taxonomy" id="42345"/>
    <lineage>
        <taxon>Eukaryota</taxon>
        <taxon>Viridiplantae</taxon>
        <taxon>Streptophyta</taxon>
        <taxon>Embryophyta</taxon>
        <taxon>Tracheophyta</taxon>
        <taxon>Spermatophyta</taxon>
        <taxon>Magnoliopsida</taxon>
        <taxon>Liliopsida</taxon>
        <taxon>Arecaceae</taxon>
        <taxon>Coryphoideae</taxon>
        <taxon>Phoeniceae</taxon>
        <taxon>Phoenix</taxon>
    </lineage>
</organism>
<evidence type="ECO:0000313" key="3">
    <source>
        <dbReference type="RefSeq" id="XP_008795936.2"/>
    </source>
</evidence>
<dbReference type="PANTHER" id="PTHR33472">
    <property type="entry name" value="OS01G0106600 PROTEIN"/>
    <property type="match status" value="1"/>
</dbReference>
<sequence>MANQPGRRQPFRFWHWVRPTPTSRPPPSPTGRPAARAPPGAPPPSAATPPPSRRPSPATSRSPSPTQEASPPRKEAATQEVSHAPSLSTPPLSRPESPTKKPVEPETEDSRPTVRALSPTTEQQEQSLSETAAQPPEAGNQTTQVSEPETVPVDTVRGTTPTQNLVLETEPAKEIKEEKSVTSEEESKKELPPVQEKPQIDTESKQDGEPSSQMGQELSMQISQPPQVEGKSKVEPELIEETQTSQIPQGEEKPEKIIEEMPNTELEVIKKKELPRSPESETAPEGTKNDEPKTKPGAQPAEKSTLSSDEPKDRAEIKSSMAEPDSEAPGPHADTGEPVTKPRSSVKQINVNDSKGRESTMGTRTIPWASPSHGDRASFHKEIDEGISKLVQKLKLGQSQQQGSESAVSIITLAGKNNGATMFLGQETTKKESDLHINKKAEASSGNKEIQKQMLSHTDSENPAITASINSNVQGINNSLLHESSCSEEDAGVHLALSIKPHQPAKSK</sequence>
<feature type="compositionally biased region" description="Basic and acidic residues" evidence="1">
    <location>
        <begin position="250"/>
        <end position="259"/>
    </location>
</feature>
<feature type="region of interest" description="Disordered" evidence="1">
    <location>
        <begin position="1"/>
        <end position="377"/>
    </location>
</feature>
<evidence type="ECO:0000256" key="1">
    <source>
        <dbReference type="SAM" id="MobiDB-lite"/>
    </source>
</evidence>
<evidence type="ECO:0000313" key="2">
    <source>
        <dbReference type="Proteomes" id="UP000228380"/>
    </source>
</evidence>
<accession>A0A8B7CBV9</accession>
<feature type="compositionally biased region" description="Polar residues" evidence="1">
    <location>
        <begin position="79"/>
        <end position="91"/>
    </location>
</feature>
<feature type="compositionally biased region" description="Polar residues" evidence="1">
    <location>
        <begin position="157"/>
        <end position="166"/>
    </location>
</feature>
<dbReference type="AlphaFoldDB" id="A0A8B7CBV9"/>
<dbReference type="PANTHER" id="PTHR33472:SF24">
    <property type="entry name" value="VEGETATIVE CELL WALL PROTEIN GP1-LIKE"/>
    <property type="match status" value="1"/>
</dbReference>
<dbReference type="RefSeq" id="XP_008795936.2">
    <property type="nucleotide sequence ID" value="XM_008797714.4"/>
</dbReference>
<feature type="compositionally biased region" description="Basic and acidic residues" evidence="1">
    <location>
        <begin position="170"/>
        <end position="191"/>
    </location>
</feature>
<reference evidence="2" key="1">
    <citation type="journal article" date="2019" name="Nat. Commun.">
        <title>Genome-wide association mapping of date palm fruit traits.</title>
        <authorList>
            <person name="Hazzouri K.M."/>
            <person name="Gros-Balthazard M."/>
            <person name="Flowers J.M."/>
            <person name="Copetti D."/>
            <person name="Lemansour A."/>
            <person name="Lebrun M."/>
            <person name="Masmoudi K."/>
            <person name="Ferrand S."/>
            <person name="Dhar M.I."/>
            <person name="Fresquez Z.A."/>
            <person name="Rosas U."/>
            <person name="Zhang J."/>
            <person name="Talag J."/>
            <person name="Lee S."/>
            <person name="Kudrna D."/>
            <person name="Powell R.F."/>
            <person name="Leitch I.J."/>
            <person name="Krueger R.R."/>
            <person name="Wing R.A."/>
            <person name="Amiri K.M.A."/>
            <person name="Purugganan M.D."/>
        </authorList>
    </citation>
    <scope>NUCLEOTIDE SEQUENCE [LARGE SCALE GENOMIC DNA]</scope>
    <source>
        <strain evidence="2">cv. Khalas</strain>
    </source>
</reference>
<dbReference type="KEGG" id="pda:103711538"/>
<dbReference type="OrthoDB" id="782725at2759"/>
<reference evidence="3" key="2">
    <citation type="submission" date="2025-08" db="UniProtKB">
        <authorList>
            <consortium name="RefSeq"/>
        </authorList>
    </citation>
    <scope>IDENTIFICATION</scope>
    <source>
        <tissue evidence="3">Young leaves</tissue>
    </source>
</reference>
<protein>
    <recommendedName>
        <fullName evidence="4">Proteoglycan 4-like</fullName>
    </recommendedName>
</protein>
<keyword evidence="2" id="KW-1185">Reference proteome</keyword>
<proteinExistence type="predicted"/>
<name>A0A8B7CBV9_PHODC</name>
<feature type="compositionally biased region" description="Polar residues" evidence="1">
    <location>
        <begin position="118"/>
        <end position="132"/>
    </location>
</feature>
<feature type="compositionally biased region" description="Basic and acidic residues" evidence="1">
    <location>
        <begin position="198"/>
        <end position="208"/>
    </location>
</feature>
<feature type="compositionally biased region" description="Polar residues" evidence="1">
    <location>
        <begin position="209"/>
        <end position="226"/>
    </location>
</feature>
<feature type="compositionally biased region" description="Basic and acidic residues" evidence="1">
    <location>
        <begin position="97"/>
        <end position="112"/>
    </location>
</feature>